<dbReference type="InterPro" id="IPR035965">
    <property type="entry name" value="PAS-like_dom_sf"/>
</dbReference>
<dbReference type="PRINTS" id="PR01033">
    <property type="entry name" value="PHYTOCHROME"/>
</dbReference>
<gene>
    <name evidence="8" type="ORF">F3W84_09725</name>
</gene>
<evidence type="ECO:0000256" key="3">
    <source>
        <dbReference type="ARBA" id="ARBA00022606"/>
    </source>
</evidence>
<dbReference type="Pfam" id="PF13581">
    <property type="entry name" value="HATPase_c_2"/>
    <property type="match status" value="1"/>
</dbReference>
<dbReference type="Pfam" id="PF00360">
    <property type="entry name" value="PHY"/>
    <property type="match status" value="1"/>
</dbReference>
<keyword evidence="4" id="KW-0157">Chromophore</keyword>
<dbReference type="GO" id="GO:0006355">
    <property type="term" value="P:regulation of DNA-templated transcription"/>
    <property type="evidence" value="ECO:0007669"/>
    <property type="project" value="InterPro"/>
</dbReference>
<dbReference type="EMBL" id="VYXQ01000007">
    <property type="protein sequence ID" value="KAA9368618.1"/>
    <property type="molecule type" value="Genomic_DNA"/>
</dbReference>
<protein>
    <submittedName>
        <fullName evidence="8">GAF domain-containing protein</fullName>
    </submittedName>
</protein>
<dbReference type="InterPro" id="IPR043150">
    <property type="entry name" value="Phytochrome_PHY_sf"/>
</dbReference>
<keyword evidence="9" id="KW-1185">Reference proteome</keyword>
<dbReference type="Gene3D" id="3.30.450.270">
    <property type="match status" value="1"/>
</dbReference>
<dbReference type="AlphaFoldDB" id="A0A5N1JZQ5"/>
<evidence type="ECO:0000256" key="6">
    <source>
        <dbReference type="SAM" id="Coils"/>
    </source>
</evidence>
<dbReference type="GO" id="GO:0009584">
    <property type="term" value="P:detection of visible light"/>
    <property type="evidence" value="ECO:0007669"/>
    <property type="project" value="InterPro"/>
</dbReference>
<dbReference type="InterPro" id="IPR013654">
    <property type="entry name" value="PAS_2"/>
</dbReference>
<feature type="coiled-coil region" evidence="6">
    <location>
        <begin position="521"/>
        <end position="548"/>
    </location>
</feature>
<dbReference type="SUPFAM" id="SSF55785">
    <property type="entry name" value="PYP-like sensor domain (PAS domain)"/>
    <property type="match status" value="1"/>
</dbReference>
<dbReference type="Gene3D" id="3.30.450.20">
    <property type="entry name" value="PAS domain"/>
    <property type="match status" value="1"/>
</dbReference>
<dbReference type="Gene3D" id="3.30.450.40">
    <property type="match status" value="1"/>
</dbReference>
<dbReference type="InterPro" id="IPR029016">
    <property type="entry name" value="GAF-like_dom_sf"/>
</dbReference>
<evidence type="ECO:0000256" key="5">
    <source>
        <dbReference type="ARBA" id="ARBA00023170"/>
    </source>
</evidence>
<dbReference type="SUPFAM" id="SSF55874">
    <property type="entry name" value="ATPase domain of HSP90 chaperone/DNA topoisomerase II/histidine kinase"/>
    <property type="match status" value="1"/>
</dbReference>
<dbReference type="GO" id="GO:0009881">
    <property type="term" value="F:photoreceptor activity"/>
    <property type="evidence" value="ECO:0007669"/>
    <property type="project" value="UniProtKB-KW"/>
</dbReference>
<dbReference type="PANTHER" id="PTHR43065:SF23">
    <property type="entry name" value="SENSOR HISTIDINE KINASE PDTAS"/>
    <property type="match status" value="1"/>
</dbReference>
<dbReference type="InterPro" id="IPR016132">
    <property type="entry name" value="Phyto_chromo_attachment"/>
</dbReference>
<evidence type="ECO:0000256" key="2">
    <source>
        <dbReference type="ARBA" id="ARBA00022543"/>
    </source>
</evidence>
<dbReference type="InterPro" id="IPR003594">
    <property type="entry name" value="HATPase_dom"/>
</dbReference>
<evidence type="ECO:0000313" key="9">
    <source>
        <dbReference type="Proteomes" id="UP000327108"/>
    </source>
</evidence>
<comment type="caution">
    <text evidence="8">The sequence shown here is derived from an EMBL/GenBank/DDBJ whole genome shotgun (WGS) entry which is preliminary data.</text>
</comment>
<feature type="domain" description="Phytochrome chromophore attachment site" evidence="7">
    <location>
        <begin position="161"/>
        <end position="323"/>
    </location>
</feature>
<keyword evidence="5" id="KW-0675">Receptor</keyword>
<proteinExistence type="inferred from homology"/>
<evidence type="ECO:0000259" key="7">
    <source>
        <dbReference type="PROSITE" id="PS50046"/>
    </source>
</evidence>
<evidence type="ECO:0000256" key="4">
    <source>
        <dbReference type="ARBA" id="ARBA00022991"/>
    </source>
</evidence>
<dbReference type="PROSITE" id="PS50046">
    <property type="entry name" value="PHYTOCHROME_2"/>
    <property type="match status" value="1"/>
</dbReference>
<reference evidence="8 9" key="1">
    <citation type="submission" date="2019-09" db="EMBL/GenBank/DDBJ databases">
        <title>Biological control of the noxious weed angled onion (Allium triquetrum) thwarted by endophytic bacteria in Victoria, Australia.</title>
        <authorList>
            <person name="Tehranchian P."/>
            <person name="Adair R.J."/>
            <person name="Van T.H."/>
            <person name="Morrison P.D."/>
            <person name="Williams H."/>
            <person name="Lawrie A.C."/>
        </authorList>
    </citation>
    <scope>NUCLEOTIDE SEQUENCE [LARGE SCALE GENOMIC DNA]</scope>
    <source>
        <strain evidence="8 9">RPTAtOch1</strain>
    </source>
</reference>
<name>A0A5N1JZQ5_9HYPH</name>
<comment type="similarity">
    <text evidence="1">In the N-terminal section; belongs to the phytochrome family.</text>
</comment>
<dbReference type="Gene3D" id="3.30.565.10">
    <property type="entry name" value="Histidine kinase-like ATPase, C-terminal domain"/>
    <property type="match status" value="1"/>
</dbReference>
<dbReference type="InterPro" id="IPR003018">
    <property type="entry name" value="GAF"/>
</dbReference>
<accession>A0A5N1JZQ5</accession>
<dbReference type="Pfam" id="PF07568">
    <property type="entry name" value="HisKA_2"/>
    <property type="match status" value="1"/>
</dbReference>
<organism evidence="8 9">
    <name type="scientific">Ochrobactrum quorumnocens</name>
    <dbReference type="NCBI Taxonomy" id="271865"/>
    <lineage>
        <taxon>Bacteria</taxon>
        <taxon>Pseudomonadati</taxon>
        <taxon>Pseudomonadota</taxon>
        <taxon>Alphaproteobacteria</taxon>
        <taxon>Hyphomicrobiales</taxon>
        <taxon>Brucellaceae</taxon>
        <taxon>Brucella/Ochrobactrum group</taxon>
        <taxon>Ochrobactrum</taxon>
    </lineage>
</organism>
<keyword evidence="6" id="KW-0175">Coiled coil</keyword>
<dbReference type="Pfam" id="PF08446">
    <property type="entry name" value="PAS_2"/>
    <property type="match status" value="1"/>
</dbReference>
<keyword evidence="3" id="KW-0716">Sensory transduction</keyword>
<sequence length="735" mass="82156">MKSVARLQPSLHSVPLSIIIRRFSTMSPDSPLDQTACDREPIHIPGSIQPHGMLLVAELTSGQIVGGAGHLENYFGEAWPGQHIDYLLQFDVLAMAAEAPRADEIILGKLIIGDEAFDLLGHILNEYLLVEIEPALQSFITPEQSLSGLEAVAHQFEAAPDVRTLFQKSVVAFRKLTGFDRVMIYQFLEDGSGVVLAEDGNDNYPTFLNHHFPASDIPKQARALYLRNRVRVIPDSTYIPAPLRWYKDEPQQPLDLSDVALRSVSPIHLQYLQNMGVGSSASVSIIKDGVLWGLIACHNVAPLAMPFATRAAARALAASLARQMKSKDEAENARERLRLRSHEDRLVETLLINAPLEERLAETTENLRQMMIADGFAVVSKEKLVAQSGTSPNISDLRTILGLIQNKFKDGLFYSHEFGRHKDLPAHVISIASGIAVFKLHLDEDVFLVWSRAEKVQIVEWAGNPHKDASSSTSAPLTPRASFEAWSEEVHGRSRYWNFNKTDAMHRIGRVIHEAYQRRRIDRLNRELQRTLEQQDKLLEQKDFLMKEINHRVQNSLQLVSTFLGMQMRETDDPLIVQYLTDARSRIAAVALVHRRLYSDSYVGSVDLARYLDELSNELFQSMGEEWRSHHTSKLSHVLINADRAINIGLVYSELVTNANKYAYDGAPGPTSVTLDQHFNQARLVVADNGSGKTRNRTGFGSKMLNAIVLGLGGEMEELDNNPGLKVVVTAPIEL</sequence>
<dbReference type="SUPFAM" id="SSF55781">
    <property type="entry name" value="GAF domain-like"/>
    <property type="match status" value="2"/>
</dbReference>
<dbReference type="Pfam" id="PF01590">
    <property type="entry name" value="GAF"/>
    <property type="match status" value="1"/>
</dbReference>
<dbReference type="Proteomes" id="UP000327108">
    <property type="component" value="Unassembled WGS sequence"/>
</dbReference>
<dbReference type="SMART" id="SM00065">
    <property type="entry name" value="GAF"/>
    <property type="match status" value="1"/>
</dbReference>
<dbReference type="InterPro" id="IPR001294">
    <property type="entry name" value="Phytochrome"/>
</dbReference>
<dbReference type="InterPro" id="IPR011495">
    <property type="entry name" value="Sig_transdc_His_kin_sub2_dim/P"/>
</dbReference>
<evidence type="ECO:0000313" key="8">
    <source>
        <dbReference type="EMBL" id="KAA9368618.1"/>
    </source>
</evidence>
<evidence type="ECO:0000256" key="1">
    <source>
        <dbReference type="ARBA" id="ARBA00006402"/>
    </source>
</evidence>
<dbReference type="InterPro" id="IPR036890">
    <property type="entry name" value="HATPase_C_sf"/>
</dbReference>
<keyword evidence="2" id="KW-0600">Photoreceptor protein</keyword>
<dbReference type="PANTHER" id="PTHR43065">
    <property type="entry name" value="SENSOR HISTIDINE KINASE"/>
    <property type="match status" value="1"/>
</dbReference>
<dbReference type="InterPro" id="IPR013515">
    <property type="entry name" value="Phytochrome_cen-reg"/>
</dbReference>